<accession>A0ABU7YWA9</accession>
<feature type="transmembrane region" description="Helical" evidence="1">
    <location>
        <begin position="27"/>
        <end position="53"/>
    </location>
</feature>
<evidence type="ECO:0000313" key="3">
    <source>
        <dbReference type="Proteomes" id="UP001355056"/>
    </source>
</evidence>
<keyword evidence="1" id="KW-0472">Membrane</keyword>
<dbReference type="RefSeq" id="WP_332615000.1">
    <property type="nucleotide sequence ID" value="NZ_JAXGFP010000002.1"/>
</dbReference>
<dbReference type="NCBIfam" id="TIGR03940">
    <property type="entry name" value="PGA_PgaD"/>
    <property type="match status" value="1"/>
</dbReference>
<comment type="caution">
    <text evidence="2">The sequence shown here is derived from an EMBL/GenBank/DDBJ whole genome shotgun (WGS) entry which is preliminary data.</text>
</comment>
<dbReference type="Pfam" id="PF13994">
    <property type="entry name" value="PgaD"/>
    <property type="match status" value="1"/>
</dbReference>
<keyword evidence="3" id="KW-1185">Reference proteome</keyword>
<name>A0ABU7YWA9_9GAMM</name>
<sequence>MNAQTFDDADRQVIYLPHRQHRAKRTFYGVMTLVAWVVYAYLWLPLATLVLWVAGVRLSYIELYLRDQRLDTALLVTLPLLLLACAILLIGWAEYNRLRFRGRERRLAQVDVDNVEVALALSAPPTLGAALLDAQRAVLAMDPGGRPLAIRVERALAAGSTPAVTGAAAPA</sequence>
<gene>
    <name evidence="2" type="primary">pgaD</name>
    <name evidence="2" type="ORF">SNE34_04130</name>
</gene>
<dbReference type="InterPro" id="IPR023829">
    <property type="entry name" value="PGA_PgaD"/>
</dbReference>
<dbReference type="EMBL" id="JAXGFP010000002">
    <property type="protein sequence ID" value="MEG3183201.1"/>
    <property type="molecule type" value="Genomic_DNA"/>
</dbReference>
<keyword evidence="1" id="KW-1133">Transmembrane helix</keyword>
<proteinExistence type="predicted"/>
<protein>
    <submittedName>
        <fullName evidence="2">Poly-beta-1,6-N-acetyl-D-glucosamine biosynthesis protein PgaD</fullName>
    </submittedName>
</protein>
<dbReference type="Proteomes" id="UP001355056">
    <property type="component" value="Unassembled WGS sequence"/>
</dbReference>
<keyword evidence="1" id="KW-0812">Transmembrane</keyword>
<organism evidence="2 3">
    <name type="scientific">Novilysobacter erysipheiresistens</name>
    <dbReference type="NCBI Taxonomy" id="1749332"/>
    <lineage>
        <taxon>Bacteria</taxon>
        <taxon>Pseudomonadati</taxon>
        <taxon>Pseudomonadota</taxon>
        <taxon>Gammaproteobacteria</taxon>
        <taxon>Lysobacterales</taxon>
        <taxon>Lysobacteraceae</taxon>
        <taxon>Novilysobacter</taxon>
    </lineage>
</organism>
<reference evidence="2 3" key="1">
    <citation type="journal article" date="2016" name="Int. J. Syst. Evol. Microbiol.">
        <title>Lysobacter erysipheiresistens sp. nov., an antagonist of powdery mildew, isolated from tobacco-cultivated soil.</title>
        <authorList>
            <person name="Xie B."/>
            <person name="Li T."/>
            <person name="Lin X."/>
            <person name="Wang C.J."/>
            <person name="Chen Y.J."/>
            <person name="Liu W.J."/>
            <person name="Zhao Z.W."/>
        </authorList>
    </citation>
    <scope>NUCLEOTIDE SEQUENCE [LARGE SCALE GENOMIC DNA]</scope>
    <source>
        <strain evidence="2 3">RS-LYSO-3</strain>
    </source>
</reference>
<evidence type="ECO:0000313" key="2">
    <source>
        <dbReference type="EMBL" id="MEG3183201.1"/>
    </source>
</evidence>
<feature type="transmembrane region" description="Helical" evidence="1">
    <location>
        <begin position="73"/>
        <end position="95"/>
    </location>
</feature>
<evidence type="ECO:0000256" key="1">
    <source>
        <dbReference type="SAM" id="Phobius"/>
    </source>
</evidence>